<dbReference type="InParanoid" id="A0A2P6N8S4"/>
<protein>
    <submittedName>
        <fullName evidence="1">Uncharacterized protein</fullName>
    </submittedName>
</protein>
<comment type="caution">
    <text evidence="1">The sequence shown here is derived from an EMBL/GenBank/DDBJ whole genome shotgun (WGS) entry which is preliminary data.</text>
</comment>
<reference evidence="1 2" key="1">
    <citation type="journal article" date="2018" name="Genome Biol. Evol.">
        <title>Multiple Roots of Fruiting Body Formation in Amoebozoa.</title>
        <authorList>
            <person name="Hillmann F."/>
            <person name="Forbes G."/>
            <person name="Novohradska S."/>
            <person name="Ferling I."/>
            <person name="Riege K."/>
            <person name="Groth M."/>
            <person name="Westermann M."/>
            <person name="Marz M."/>
            <person name="Spaller T."/>
            <person name="Winckler T."/>
            <person name="Schaap P."/>
            <person name="Glockner G."/>
        </authorList>
    </citation>
    <scope>NUCLEOTIDE SEQUENCE [LARGE SCALE GENOMIC DNA]</scope>
    <source>
        <strain evidence="1 2">Jena</strain>
    </source>
</reference>
<dbReference type="Proteomes" id="UP000241769">
    <property type="component" value="Unassembled WGS sequence"/>
</dbReference>
<evidence type="ECO:0000313" key="1">
    <source>
        <dbReference type="EMBL" id="PRP80349.1"/>
    </source>
</evidence>
<evidence type="ECO:0000313" key="2">
    <source>
        <dbReference type="Proteomes" id="UP000241769"/>
    </source>
</evidence>
<sequence>MDINQKNQFNCPESAEDEMHSALGRLTTSLLAVILRLMIRTAIFVRLLTMKEPQGRGLYEEIIRTTDHNSLEVRSKRVIDACHQRDHLTRGDTLLCHLVLLNDPSAASYQLALCANCSEVNRPCLQVMNFYFENKKEYDRNKVLNHNSRRVIIAS</sequence>
<organism evidence="1 2">
    <name type="scientific">Planoprotostelium fungivorum</name>
    <dbReference type="NCBI Taxonomy" id="1890364"/>
    <lineage>
        <taxon>Eukaryota</taxon>
        <taxon>Amoebozoa</taxon>
        <taxon>Evosea</taxon>
        <taxon>Variosea</taxon>
        <taxon>Cavosteliida</taxon>
        <taxon>Cavosteliaceae</taxon>
        <taxon>Planoprotostelium</taxon>
    </lineage>
</organism>
<dbReference type="AlphaFoldDB" id="A0A2P6N8S4"/>
<accession>A0A2P6N8S4</accession>
<gene>
    <name evidence="1" type="ORF">PROFUN_11918</name>
</gene>
<name>A0A2P6N8S4_9EUKA</name>
<dbReference type="EMBL" id="MDYQ01000152">
    <property type="protein sequence ID" value="PRP80349.1"/>
    <property type="molecule type" value="Genomic_DNA"/>
</dbReference>
<keyword evidence="2" id="KW-1185">Reference proteome</keyword>
<proteinExistence type="predicted"/>